<reference evidence="8 9" key="1">
    <citation type="submission" date="2017-10" db="EMBL/GenBank/DDBJ databases">
        <title>Novel microbial diversity and functional potential in the marine mammal oral microbiome.</title>
        <authorList>
            <person name="Dudek N.K."/>
            <person name="Sun C.L."/>
            <person name="Burstein D."/>
            <person name="Kantor R.S."/>
            <person name="Aliaga Goltsman D.S."/>
            <person name="Bik E.M."/>
            <person name="Thomas B.C."/>
            <person name="Banfield J.F."/>
            <person name="Relman D.A."/>
        </authorList>
    </citation>
    <scope>NUCLEOTIDE SEQUENCE [LARGE SCALE GENOMIC DNA]</scope>
    <source>
        <strain evidence="8">DOLZORAL124_49_17</strain>
    </source>
</reference>
<evidence type="ECO:0000256" key="1">
    <source>
        <dbReference type="ARBA" id="ARBA00000385"/>
    </source>
</evidence>
<evidence type="ECO:0000256" key="5">
    <source>
        <dbReference type="HAMAP-Rule" id="MF_01080"/>
    </source>
</evidence>
<dbReference type="PANTHER" id="PTHR13767">
    <property type="entry name" value="TRNA-PSEUDOURIDINE SYNTHASE"/>
    <property type="match status" value="1"/>
</dbReference>
<evidence type="ECO:0000259" key="7">
    <source>
        <dbReference type="Pfam" id="PF16198"/>
    </source>
</evidence>
<evidence type="ECO:0000313" key="9">
    <source>
        <dbReference type="Proteomes" id="UP000229740"/>
    </source>
</evidence>
<dbReference type="SUPFAM" id="SSF55120">
    <property type="entry name" value="Pseudouridine synthase"/>
    <property type="match status" value="1"/>
</dbReference>
<dbReference type="CDD" id="cd02573">
    <property type="entry name" value="PseudoU_synth_EcTruB"/>
    <property type="match status" value="1"/>
</dbReference>
<dbReference type="InterPro" id="IPR020103">
    <property type="entry name" value="PsdUridine_synth_cat_dom_sf"/>
</dbReference>
<dbReference type="GO" id="GO:1990481">
    <property type="term" value="P:mRNA pseudouridine synthesis"/>
    <property type="evidence" value="ECO:0007669"/>
    <property type="project" value="TreeGrafter"/>
</dbReference>
<dbReference type="Pfam" id="PF01509">
    <property type="entry name" value="TruB_N"/>
    <property type="match status" value="1"/>
</dbReference>
<sequence length="249" mass="27080">MNDFGGGVFLIDKPEGITSFGIVRRIKKLVGIKKVGHAGTLDPFATGLLVVCAGRPATKMIPLLMDGDKEYLATLRLGIRTTTMDPEGDIIEKKAVGFVSAAEISQCLTGFAGEILQRPPAYSALKHKGKPLYYYARKGIEIEKEPRRVMIHSLERLGDPGDLDDASPELSLRIVCSKGTYIRSLADDIGVHLGCGASLIGLRRIRSGVFHVDQAIAGERLVLPEEREKHLAAMLLPEDVGKMLQSPCF</sequence>
<comment type="catalytic activity">
    <reaction evidence="1 5">
        <text>uridine(55) in tRNA = pseudouridine(55) in tRNA</text>
        <dbReference type="Rhea" id="RHEA:42532"/>
        <dbReference type="Rhea" id="RHEA-COMP:10101"/>
        <dbReference type="Rhea" id="RHEA-COMP:10102"/>
        <dbReference type="ChEBI" id="CHEBI:65314"/>
        <dbReference type="ChEBI" id="CHEBI:65315"/>
        <dbReference type="EC" id="5.4.99.25"/>
    </reaction>
</comment>
<dbReference type="AlphaFoldDB" id="A0A2G6EBP2"/>
<comment type="function">
    <text evidence="5">Responsible for synthesis of pseudouridine from uracil-55 in the psi GC loop of transfer RNAs.</text>
</comment>
<dbReference type="EMBL" id="PDPS01000017">
    <property type="protein sequence ID" value="PID59407.1"/>
    <property type="molecule type" value="Genomic_DNA"/>
</dbReference>
<name>A0A2G6EBP2_9BACT</name>
<dbReference type="GO" id="GO:0031119">
    <property type="term" value="P:tRNA pseudouridine synthesis"/>
    <property type="evidence" value="ECO:0007669"/>
    <property type="project" value="UniProtKB-UniRule"/>
</dbReference>
<accession>A0A2G6EBP2</accession>
<dbReference type="InterPro" id="IPR002501">
    <property type="entry name" value="PsdUridine_synth_N"/>
</dbReference>
<evidence type="ECO:0000259" key="6">
    <source>
        <dbReference type="Pfam" id="PF01509"/>
    </source>
</evidence>
<dbReference type="Proteomes" id="UP000229740">
    <property type="component" value="Unassembled WGS sequence"/>
</dbReference>
<keyword evidence="3 5" id="KW-0819">tRNA processing</keyword>
<feature type="active site" description="Nucleophile" evidence="5">
    <location>
        <position position="42"/>
    </location>
</feature>
<feature type="domain" description="Pseudouridine synthase II N-terminal" evidence="6">
    <location>
        <begin position="27"/>
        <end position="182"/>
    </location>
</feature>
<evidence type="ECO:0000313" key="8">
    <source>
        <dbReference type="EMBL" id="PID59407.1"/>
    </source>
</evidence>
<dbReference type="GO" id="GO:0003723">
    <property type="term" value="F:RNA binding"/>
    <property type="evidence" value="ECO:0007669"/>
    <property type="project" value="InterPro"/>
</dbReference>
<dbReference type="Pfam" id="PF16198">
    <property type="entry name" value="TruB_C_2"/>
    <property type="match status" value="1"/>
</dbReference>
<dbReference type="InterPro" id="IPR014780">
    <property type="entry name" value="tRNA_psdUridine_synth_TruB"/>
</dbReference>
<evidence type="ECO:0000256" key="2">
    <source>
        <dbReference type="ARBA" id="ARBA00005642"/>
    </source>
</evidence>
<comment type="similarity">
    <text evidence="2 5">Belongs to the pseudouridine synthase TruB family. Type 1 subfamily.</text>
</comment>
<evidence type="ECO:0000256" key="4">
    <source>
        <dbReference type="ARBA" id="ARBA00023235"/>
    </source>
</evidence>
<dbReference type="EC" id="5.4.99.25" evidence="5"/>
<organism evidence="8 9">
    <name type="scientific">candidate division KSB3 bacterium</name>
    <dbReference type="NCBI Taxonomy" id="2044937"/>
    <lineage>
        <taxon>Bacteria</taxon>
        <taxon>candidate division KSB3</taxon>
    </lineage>
</organism>
<protein>
    <recommendedName>
        <fullName evidence="5">tRNA pseudouridine synthase B</fullName>
        <ecNumber evidence="5">5.4.99.25</ecNumber>
    </recommendedName>
    <alternativeName>
        <fullName evidence="5">tRNA pseudouridine(55) synthase</fullName>
        <shortName evidence="5">Psi55 synthase</shortName>
    </alternativeName>
    <alternativeName>
        <fullName evidence="5">tRNA pseudouridylate synthase</fullName>
    </alternativeName>
    <alternativeName>
        <fullName evidence="5">tRNA-uridine isomerase</fullName>
    </alternativeName>
</protein>
<proteinExistence type="inferred from homology"/>
<gene>
    <name evidence="5 8" type="primary">truB</name>
    <name evidence="8" type="ORF">CSB45_00920</name>
</gene>
<dbReference type="Gene3D" id="3.30.2350.10">
    <property type="entry name" value="Pseudouridine synthase"/>
    <property type="match status" value="1"/>
</dbReference>
<dbReference type="NCBIfam" id="TIGR00431">
    <property type="entry name" value="TruB"/>
    <property type="match status" value="1"/>
</dbReference>
<feature type="domain" description="tRNA pseudouridylate synthase B C-terminal" evidence="7">
    <location>
        <begin position="183"/>
        <end position="239"/>
    </location>
</feature>
<comment type="caution">
    <text evidence="8">The sequence shown here is derived from an EMBL/GenBank/DDBJ whole genome shotgun (WGS) entry which is preliminary data.</text>
</comment>
<dbReference type="InterPro" id="IPR032819">
    <property type="entry name" value="TruB_C"/>
</dbReference>
<dbReference type="PANTHER" id="PTHR13767:SF2">
    <property type="entry name" value="PSEUDOURIDYLATE SYNTHASE TRUB1"/>
    <property type="match status" value="1"/>
</dbReference>
<evidence type="ECO:0000256" key="3">
    <source>
        <dbReference type="ARBA" id="ARBA00022694"/>
    </source>
</evidence>
<keyword evidence="4 5" id="KW-0413">Isomerase</keyword>
<dbReference type="GO" id="GO:0160148">
    <property type="term" value="F:tRNA pseudouridine(55) synthase activity"/>
    <property type="evidence" value="ECO:0007669"/>
    <property type="project" value="UniProtKB-EC"/>
</dbReference>
<dbReference type="HAMAP" id="MF_01080">
    <property type="entry name" value="TruB_bact"/>
    <property type="match status" value="1"/>
</dbReference>